<dbReference type="EMBL" id="JAVRJZ010000007">
    <property type="protein sequence ID" value="KAK2720881.1"/>
    <property type="molecule type" value="Genomic_DNA"/>
</dbReference>
<keyword evidence="3" id="KW-1185">Reference proteome</keyword>
<organism evidence="2 3">
    <name type="scientific">Artemia franciscana</name>
    <name type="common">Brine shrimp</name>
    <name type="synonym">Artemia sanfranciscana</name>
    <dbReference type="NCBI Taxonomy" id="6661"/>
    <lineage>
        <taxon>Eukaryota</taxon>
        <taxon>Metazoa</taxon>
        <taxon>Ecdysozoa</taxon>
        <taxon>Arthropoda</taxon>
        <taxon>Crustacea</taxon>
        <taxon>Branchiopoda</taxon>
        <taxon>Anostraca</taxon>
        <taxon>Artemiidae</taxon>
        <taxon>Artemia</taxon>
    </lineage>
</organism>
<dbReference type="AlphaFoldDB" id="A0AA88LD68"/>
<evidence type="ECO:0000313" key="2">
    <source>
        <dbReference type="EMBL" id="KAK2720881.1"/>
    </source>
</evidence>
<name>A0AA88LD68_ARTSF</name>
<sequence length="544" mass="62796">MNGRLLRNRIVHITFNTVWSIVAISLVAWAVHLLLHSQKVSVSDIILKTKSNYGIKEYETEYVNLTEPDIDPEIYNRIVRNGPRYQNVSDPYGFDFGRIESVPLKRKDVNCIFGNGSVTVNINNKYKLQLSKNKRLFDDKFRSTLLYSETNLDTKHEKEIRYEPDYLENFYEGFVMDEQMPNWVNVYVSKDCDIMGSIHLKEEEFHITPSYYYSRVYRNDTSDDLAITKSTSMQISQSNLNDFDFGMTEDATGDAESRQRFDKEAPGKFSSNTPICKIQVKLHHSMLYGPLGSRGDPIFHAFRYAALLVADASRIIRASDAHKNDRLARNITLSINRMYISLNPSSTNINSKYYIRSKKVNPIRMGDKNRFPYKKVEVELVDENLATETEYEMTIKEYLENFKKNVEDPEGKLGRYFRDYIVTDSEPTMENLPHPLDREKFSVDGETPIYMRHCLRIVFTGDNFLHSTSDQQTIAYNTHTTACNEMQNIILAKISATKIPPPEPVVQPMLAMGRLERYDVTYSLLANRITSVLGADGNRLCFAD</sequence>
<keyword evidence="1" id="KW-0812">Transmembrane</keyword>
<gene>
    <name evidence="2" type="ORF">QYM36_004685</name>
</gene>
<evidence type="ECO:0000313" key="3">
    <source>
        <dbReference type="Proteomes" id="UP001187531"/>
    </source>
</evidence>
<accession>A0AA88LD68</accession>
<feature type="transmembrane region" description="Helical" evidence="1">
    <location>
        <begin position="12"/>
        <end position="35"/>
    </location>
</feature>
<evidence type="ECO:0000256" key="1">
    <source>
        <dbReference type="SAM" id="Phobius"/>
    </source>
</evidence>
<keyword evidence="1" id="KW-0472">Membrane</keyword>
<proteinExistence type="predicted"/>
<dbReference type="Proteomes" id="UP001187531">
    <property type="component" value="Unassembled WGS sequence"/>
</dbReference>
<reference evidence="2" key="1">
    <citation type="submission" date="2023-07" db="EMBL/GenBank/DDBJ databases">
        <title>Chromosome-level genome assembly of Artemia franciscana.</title>
        <authorList>
            <person name="Jo E."/>
        </authorList>
    </citation>
    <scope>NUCLEOTIDE SEQUENCE</scope>
    <source>
        <tissue evidence="2">Whole body</tissue>
    </source>
</reference>
<protein>
    <submittedName>
        <fullName evidence="2">Uncharacterized protein</fullName>
    </submittedName>
</protein>
<comment type="caution">
    <text evidence="2">The sequence shown here is derived from an EMBL/GenBank/DDBJ whole genome shotgun (WGS) entry which is preliminary data.</text>
</comment>
<keyword evidence="1" id="KW-1133">Transmembrane helix</keyword>